<comment type="caution">
    <text evidence="12">The sequence shown here is derived from an EMBL/GenBank/DDBJ whole genome shotgun (WGS) entry which is preliminary data.</text>
</comment>
<dbReference type="Proteomes" id="UP000316471">
    <property type="component" value="Unassembled WGS sequence"/>
</dbReference>
<evidence type="ECO:0000256" key="1">
    <source>
        <dbReference type="ARBA" id="ARBA00004377"/>
    </source>
</evidence>
<proteinExistence type="inferred from homology"/>
<dbReference type="PROSITE" id="PS00409">
    <property type="entry name" value="PROKAR_NTER_METHYL"/>
    <property type="match status" value="1"/>
</dbReference>
<dbReference type="InterPro" id="IPR012902">
    <property type="entry name" value="N_methyl_site"/>
</dbReference>
<evidence type="ECO:0000256" key="3">
    <source>
        <dbReference type="ARBA" id="ARBA00022475"/>
    </source>
</evidence>
<sequence length="192" mass="19768">MRRAQEGVTLIELMVAIAVLAILLAMAAPSFSDFYDRYRLRGAVDDVISLISNARTGAVKLNRQVRVTFDGSGADWCAGAVSAEAPAAGKRAGVLTPCDCIDSSPVCEVEGESQLLPRGKHRVAMIGAPADLTFDGQLGLATGSGGALGTSSVTFTSPTGRYDLRVDVSPLGQATVCVPSSSDAAVIGYGNC</sequence>
<evidence type="ECO:0000313" key="12">
    <source>
        <dbReference type="EMBL" id="TWI10697.1"/>
    </source>
</evidence>
<keyword evidence="6" id="KW-0812">Transmembrane</keyword>
<dbReference type="InterPro" id="IPR022346">
    <property type="entry name" value="T2SS_GspH"/>
</dbReference>
<dbReference type="GO" id="GO:0005886">
    <property type="term" value="C:plasma membrane"/>
    <property type="evidence" value="ECO:0007669"/>
    <property type="project" value="UniProtKB-SubCell"/>
</dbReference>
<evidence type="ECO:0000259" key="11">
    <source>
        <dbReference type="Pfam" id="PF12019"/>
    </source>
</evidence>
<dbReference type="OrthoDB" id="6025133at2"/>
<evidence type="ECO:0000256" key="10">
    <source>
        <dbReference type="ARBA" id="ARBA00030775"/>
    </source>
</evidence>
<keyword evidence="4" id="KW-0488">Methylation</keyword>
<evidence type="ECO:0000256" key="7">
    <source>
        <dbReference type="ARBA" id="ARBA00022989"/>
    </source>
</evidence>
<comment type="subcellular location">
    <subcellularLocation>
        <location evidence="1">Cell inner membrane</location>
        <topology evidence="1">Single-pass membrane protein</topology>
    </subcellularLocation>
</comment>
<evidence type="ECO:0000256" key="2">
    <source>
        <dbReference type="ARBA" id="ARBA00021549"/>
    </source>
</evidence>
<dbReference type="Pfam" id="PF12019">
    <property type="entry name" value="GspH"/>
    <property type="match status" value="1"/>
</dbReference>
<dbReference type="Pfam" id="PF07963">
    <property type="entry name" value="N_methyl"/>
    <property type="match status" value="1"/>
</dbReference>
<evidence type="ECO:0000256" key="6">
    <source>
        <dbReference type="ARBA" id="ARBA00022692"/>
    </source>
</evidence>
<protein>
    <recommendedName>
        <fullName evidence="2">Type II secretion system protein H</fullName>
    </recommendedName>
    <alternativeName>
        <fullName evidence="10">General secretion pathway protein H</fullName>
    </alternativeName>
</protein>
<keyword evidence="5" id="KW-0997">Cell inner membrane</keyword>
<dbReference type="GO" id="GO:0015627">
    <property type="term" value="C:type II protein secretion system complex"/>
    <property type="evidence" value="ECO:0007669"/>
    <property type="project" value="InterPro"/>
</dbReference>
<feature type="domain" description="General secretion pathway GspH" evidence="11">
    <location>
        <begin position="43"/>
        <end position="172"/>
    </location>
</feature>
<dbReference type="EMBL" id="VLKP01000006">
    <property type="protein sequence ID" value="TWI10697.1"/>
    <property type="molecule type" value="Genomic_DNA"/>
</dbReference>
<comment type="similarity">
    <text evidence="9">Belongs to the GSP H family.</text>
</comment>
<reference evidence="12 13" key="1">
    <citation type="journal article" date="2015" name="Stand. Genomic Sci.">
        <title>Genomic Encyclopedia of Bacterial and Archaeal Type Strains, Phase III: the genomes of soil and plant-associated and newly described type strains.</title>
        <authorList>
            <person name="Whitman W.B."/>
            <person name="Woyke T."/>
            <person name="Klenk H.P."/>
            <person name="Zhou Y."/>
            <person name="Lilburn T.G."/>
            <person name="Beck B.J."/>
            <person name="De Vos P."/>
            <person name="Vandamme P."/>
            <person name="Eisen J.A."/>
            <person name="Garrity G."/>
            <person name="Hugenholtz P."/>
            <person name="Kyrpides N.C."/>
        </authorList>
    </citation>
    <scope>NUCLEOTIDE SEQUENCE [LARGE SCALE GENOMIC DNA]</scope>
    <source>
        <strain evidence="12 13">CGMCC 1.10136</strain>
    </source>
</reference>
<dbReference type="GO" id="GO:0015628">
    <property type="term" value="P:protein secretion by the type II secretion system"/>
    <property type="evidence" value="ECO:0007669"/>
    <property type="project" value="InterPro"/>
</dbReference>
<dbReference type="SUPFAM" id="SSF54523">
    <property type="entry name" value="Pili subunits"/>
    <property type="match status" value="1"/>
</dbReference>
<evidence type="ECO:0000313" key="13">
    <source>
        <dbReference type="Proteomes" id="UP000316471"/>
    </source>
</evidence>
<accession>A0A562LST0</accession>
<dbReference type="AlphaFoldDB" id="A0A562LST0"/>
<dbReference type="Gene3D" id="3.30.700.10">
    <property type="entry name" value="Glycoprotein, Type 4 Pilin"/>
    <property type="match status" value="1"/>
</dbReference>
<organism evidence="12 13">
    <name type="scientific">Aerolutibacter ruishenii</name>
    <dbReference type="NCBI Taxonomy" id="686800"/>
    <lineage>
        <taxon>Bacteria</taxon>
        <taxon>Pseudomonadati</taxon>
        <taxon>Pseudomonadota</taxon>
        <taxon>Gammaproteobacteria</taxon>
        <taxon>Lysobacterales</taxon>
        <taxon>Lysobacteraceae</taxon>
        <taxon>Aerolutibacter</taxon>
    </lineage>
</organism>
<name>A0A562LST0_9GAMM</name>
<evidence type="ECO:0000256" key="8">
    <source>
        <dbReference type="ARBA" id="ARBA00023136"/>
    </source>
</evidence>
<keyword evidence="3" id="KW-1003">Cell membrane</keyword>
<dbReference type="InterPro" id="IPR045584">
    <property type="entry name" value="Pilin-like"/>
</dbReference>
<evidence type="ECO:0000256" key="9">
    <source>
        <dbReference type="ARBA" id="ARBA00025772"/>
    </source>
</evidence>
<keyword evidence="8" id="KW-0472">Membrane</keyword>
<dbReference type="RefSeq" id="WP_144814659.1">
    <property type="nucleotide sequence ID" value="NZ_VLKP01000006.1"/>
</dbReference>
<keyword evidence="7" id="KW-1133">Transmembrane helix</keyword>
<dbReference type="NCBIfam" id="TIGR02532">
    <property type="entry name" value="IV_pilin_GFxxxE"/>
    <property type="match status" value="1"/>
</dbReference>
<evidence type="ECO:0000256" key="4">
    <source>
        <dbReference type="ARBA" id="ARBA00022481"/>
    </source>
</evidence>
<gene>
    <name evidence="12" type="ORF">IP93_01792</name>
</gene>
<evidence type="ECO:0000256" key="5">
    <source>
        <dbReference type="ARBA" id="ARBA00022519"/>
    </source>
</evidence>
<keyword evidence="13" id="KW-1185">Reference proteome</keyword>